<dbReference type="AlphaFoldDB" id="A0A133S433"/>
<evidence type="ECO:0000256" key="3">
    <source>
        <dbReference type="ARBA" id="ARBA00022576"/>
    </source>
</evidence>
<evidence type="ECO:0000256" key="2">
    <source>
        <dbReference type="ARBA" id="ARBA00011738"/>
    </source>
</evidence>
<dbReference type="InterPro" id="IPR050106">
    <property type="entry name" value="HistidinolP_aminotransfase"/>
</dbReference>
<proteinExistence type="inferred from homology"/>
<protein>
    <recommendedName>
        <fullName evidence="6">Histidinol-phosphate aminotransferase</fullName>
        <ecNumber evidence="6">2.6.1.9</ecNumber>
    </recommendedName>
    <alternativeName>
        <fullName evidence="6">Imidazole acetol-phosphate transaminase</fullName>
    </alternativeName>
</protein>
<dbReference type="InterPro" id="IPR015422">
    <property type="entry name" value="PyrdxlP-dep_Trfase_small"/>
</dbReference>
<keyword evidence="6" id="KW-0368">Histidine biosynthesis</keyword>
<dbReference type="STRING" id="39777.B7L28_01285"/>
<name>A0A133S433_9FIRM</name>
<keyword evidence="4 6" id="KW-0808">Transferase</keyword>
<sequence length="360" mass="40148">MKKIIGQLKPYVPEEPAESVKARLGVERLVRLSANENPYGTSPKVRDAVLDYVTNNDANLYPDGNASSLRSVLADYWKVVENQLVIGVGLDEVISMVNKTFINAGDSIVISVPAFSEYGLNGLVEGAVIREVPCIEATGQYDFKAMRQAVDDTTRLVWICNPNNPTGTYESVEDIRNFISTLPKDVLVIIDEAYIDFVTSVEVPTARALLDEFPNVFIMRTFSKAYGLANYRVGYMMSSAELANYIQTIRLPYNLNTLSQVAAEAAFGDREFLRSTIEKNAAERALWEQTLDEVGGTYYKSGANFIFMSVPNADSLADEWLAKGYQVRRGQRDNWLRVTLPPASDGAIMRAILKEYMARQ</sequence>
<dbReference type="RefSeq" id="WP_060807709.1">
    <property type="nucleotide sequence ID" value="NZ_KQ958093.1"/>
</dbReference>
<dbReference type="PANTHER" id="PTHR43643:SF3">
    <property type="entry name" value="HISTIDINOL-PHOSPHATE AMINOTRANSFERASE"/>
    <property type="match status" value="1"/>
</dbReference>
<dbReference type="Gene3D" id="3.90.1150.10">
    <property type="entry name" value="Aspartate Aminotransferase, domain 1"/>
    <property type="match status" value="1"/>
</dbReference>
<dbReference type="GO" id="GO:0000105">
    <property type="term" value="P:L-histidine biosynthetic process"/>
    <property type="evidence" value="ECO:0007669"/>
    <property type="project" value="UniProtKB-UniRule"/>
</dbReference>
<accession>A0A133S433</accession>
<dbReference type="HAMAP" id="MF_01023">
    <property type="entry name" value="HisC_aminotrans_2"/>
    <property type="match status" value="1"/>
</dbReference>
<dbReference type="InterPro" id="IPR004839">
    <property type="entry name" value="Aminotransferase_I/II_large"/>
</dbReference>
<evidence type="ECO:0000313" key="9">
    <source>
        <dbReference type="Proteomes" id="UP000070226"/>
    </source>
</evidence>
<evidence type="ECO:0000256" key="5">
    <source>
        <dbReference type="ARBA" id="ARBA00022898"/>
    </source>
</evidence>
<dbReference type="Pfam" id="PF00155">
    <property type="entry name" value="Aminotran_1_2"/>
    <property type="match status" value="1"/>
</dbReference>
<keyword evidence="6" id="KW-0028">Amino-acid biosynthesis</keyword>
<comment type="cofactor">
    <cofactor evidence="1 6">
        <name>pyridoxal 5'-phosphate</name>
        <dbReference type="ChEBI" id="CHEBI:597326"/>
    </cofactor>
</comment>
<dbReference type="UniPathway" id="UPA00031">
    <property type="reaction ID" value="UER00012"/>
</dbReference>
<evidence type="ECO:0000259" key="7">
    <source>
        <dbReference type="Pfam" id="PF00155"/>
    </source>
</evidence>
<dbReference type="InterPro" id="IPR015421">
    <property type="entry name" value="PyrdxlP-dep_Trfase_major"/>
</dbReference>
<dbReference type="PANTHER" id="PTHR43643">
    <property type="entry name" value="HISTIDINOL-PHOSPHATE AMINOTRANSFERASE 2"/>
    <property type="match status" value="1"/>
</dbReference>
<keyword evidence="3 6" id="KW-0032">Aminotransferase</keyword>
<dbReference type="CDD" id="cd00609">
    <property type="entry name" value="AAT_like"/>
    <property type="match status" value="1"/>
</dbReference>
<dbReference type="InterPro" id="IPR015424">
    <property type="entry name" value="PyrdxlP-dep_Trfase"/>
</dbReference>
<comment type="catalytic activity">
    <reaction evidence="6">
        <text>L-histidinol phosphate + 2-oxoglutarate = 3-(imidazol-4-yl)-2-oxopropyl phosphate + L-glutamate</text>
        <dbReference type="Rhea" id="RHEA:23744"/>
        <dbReference type="ChEBI" id="CHEBI:16810"/>
        <dbReference type="ChEBI" id="CHEBI:29985"/>
        <dbReference type="ChEBI" id="CHEBI:57766"/>
        <dbReference type="ChEBI" id="CHEBI:57980"/>
        <dbReference type="EC" id="2.6.1.9"/>
    </reaction>
</comment>
<dbReference type="EC" id="2.6.1.9" evidence="6"/>
<evidence type="ECO:0000313" key="8">
    <source>
        <dbReference type="EMBL" id="KXA63682.1"/>
    </source>
</evidence>
<feature type="modified residue" description="N6-(pyridoxal phosphate)lysine" evidence="6">
    <location>
        <position position="224"/>
    </location>
</feature>
<keyword evidence="5 6" id="KW-0663">Pyridoxal phosphate</keyword>
<evidence type="ECO:0000256" key="4">
    <source>
        <dbReference type="ARBA" id="ARBA00022679"/>
    </source>
</evidence>
<comment type="pathway">
    <text evidence="6">Amino-acid biosynthesis; L-histidine biosynthesis; L-histidine from 5-phospho-alpha-D-ribose 1-diphosphate: step 7/9.</text>
</comment>
<organism evidence="8">
    <name type="scientific">Veillonella atypica</name>
    <dbReference type="NCBI Taxonomy" id="39777"/>
    <lineage>
        <taxon>Bacteria</taxon>
        <taxon>Bacillati</taxon>
        <taxon>Bacillota</taxon>
        <taxon>Negativicutes</taxon>
        <taxon>Veillonellales</taxon>
        <taxon>Veillonellaceae</taxon>
        <taxon>Veillonella</taxon>
    </lineage>
</organism>
<feature type="domain" description="Aminotransferase class I/classII large" evidence="7">
    <location>
        <begin position="29"/>
        <end position="344"/>
    </location>
</feature>
<evidence type="ECO:0000256" key="6">
    <source>
        <dbReference type="HAMAP-Rule" id="MF_01023"/>
    </source>
</evidence>
<evidence type="ECO:0000256" key="1">
    <source>
        <dbReference type="ARBA" id="ARBA00001933"/>
    </source>
</evidence>
<dbReference type="PATRIC" id="fig|39777.7.peg.1287"/>
<dbReference type="GO" id="GO:0004400">
    <property type="term" value="F:histidinol-phosphate transaminase activity"/>
    <property type="evidence" value="ECO:0007669"/>
    <property type="project" value="UniProtKB-UniRule"/>
</dbReference>
<gene>
    <name evidence="6" type="primary">hisC</name>
    <name evidence="8" type="ORF">HMPREF3233_01322</name>
</gene>
<dbReference type="GO" id="GO:0030170">
    <property type="term" value="F:pyridoxal phosphate binding"/>
    <property type="evidence" value="ECO:0007669"/>
    <property type="project" value="InterPro"/>
</dbReference>
<dbReference type="InterPro" id="IPR005861">
    <property type="entry name" value="HisP_aminotrans"/>
</dbReference>
<comment type="caution">
    <text evidence="8">The sequence shown here is derived from an EMBL/GenBank/DDBJ whole genome shotgun (WGS) entry which is preliminary data.</text>
</comment>
<dbReference type="NCBIfam" id="TIGR01141">
    <property type="entry name" value="hisC"/>
    <property type="match status" value="1"/>
</dbReference>
<dbReference type="Proteomes" id="UP000070226">
    <property type="component" value="Unassembled WGS sequence"/>
</dbReference>
<comment type="similarity">
    <text evidence="6">Belongs to the class-II pyridoxal-phosphate-dependent aminotransferase family. Histidinol-phosphate aminotransferase subfamily.</text>
</comment>
<comment type="subunit">
    <text evidence="2 6">Homodimer.</text>
</comment>
<reference evidence="8 9" key="1">
    <citation type="submission" date="2016-01" db="EMBL/GenBank/DDBJ databases">
        <authorList>
            <person name="Oliw E.H."/>
        </authorList>
    </citation>
    <scope>NUCLEOTIDE SEQUENCE [LARGE SCALE GENOMIC DNA]</scope>
    <source>
        <strain evidence="8 9">CMW7756B</strain>
    </source>
</reference>
<dbReference type="Gene3D" id="3.40.640.10">
    <property type="entry name" value="Type I PLP-dependent aspartate aminotransferase-like (Major domain)"/>
    <property type="match status" value="1"/>
</dbReference>
<dbReference type="EMBL" id="LRQT01000055">
    <property type="protein sequence ID" value="KXA63682.1"/>
    <property type="molecule type" value="Genomic_DNA"/>
</dbReference>
<dbReference type="SUPFAM" id="SSF53383">
    <property type="entry name" value="PLP-dependent transferases"/>
    <property type="match status" value="1"/>
</dbReference>